<dbReference type="Pfam" id="PF01103">
    <property type="entry name" value="Omp85"/>
    <property type="match status" value="1"/>
</dbReference>
<dbReference type="InterPro" id="IPR000184">
    <property type="entry name" value="Bac_surfAg_D15"/>
</dbReference>
<dbReference type="EMBL" id="JAYFUM010000012">
    <property type="protein sequence ID" value="MEA5139800.1"/>
    <property type="molecule type" value="Genomic_DNA"/>
</dbReference>
<name>A0ABU5QAC7_9BACT</name>
<evidence type="ECO:0000313" key="7">
    <source>
        <dbReference type="EMBL" id="MEA5139800.1"/>
    </source>
</evidence>
<feature type="domain" description="Bacterial surface antigen (D15)" evidence="6">
    <location>
        <begin position="423"/>
        <end position="790"/>
    </location>
</feature>
<keyword evidence="5" id="KW-0998">Cell outer membrane</keyword>
<evidence type="ECO:0000256" key="2">
    <source>
        <dbReference type="ARBA" id="ARBA00022692"/>
    </source>
</evidence>
<evidence type="ECO:0000256" key="5">
    <source>
        <dbReference type="ARBA" id="ARBA00023237"/>
    </source>
</evidence>
<protein>
    <submittedName>
        <fullName evidence="7">BamA/TamA family outer membrane protein</fullName>
    </submittedName>
</protein>
<organism evidence="7 8">
    <name type="scientific">Arcicella rigui</name>
    <dbReference type="NCBI Taxonomy" id="797020"/>
    <lineage>
        <taxon>Bacteria</taxon>
        <taxon>Pseudomonadati</taxon>
        <taxon>Bacteroidota</taxon>
        <taxon>Cytophagia</taxon>
        <taxon>Cytophagales</taxon>
        <taxon>Flectobacillaceae</taxon>
        <taxon>Arcicella</taxon>
    </lineage>
</organism>
<evidence type="ECO:0000256" key="3">
    <source>
        <dbReference type="ARBA" id="ARBA00022729"/>
    </source>
</evidence>
<dbReference type="RefSeq" id="WP_323296959.1">
    <property type="nucleotide sequence ID" value="NZ_JAYFUM010000012.1"/>
</dbReference>
<dbReference type="PANTHER" id="PTHR12815">
    <property type="entry name" value="SORTING AND ASSEMBLY MACHINERY SAMM50 PROTEIN FAMILY MEMBER"/>
    <property type="match status" value="1"/>
</dbReference>
<evidence type="ECO:0000259" key="6">
    <source>
        <dbReference type="Pfam" id="PF01103"/>
    </source>
</evidence>
<dbReference type="Gene3D" id="2.40.160.50">
    <property type="entry name" value="membrane protein fhac: a member of the omp85/tpsb transporter family"/>
    <property type="match status" value="1"/>
</dbReference>
<evidence type="ECO:0000256" key="4">
    <source>
        <dbReference type="ARBA" id="ARBA00023136"/>
    </source>
</evidence>
<sequence>MKKIVLHISIIFLIVYFSSCSPKGTLSEPLLYSQNIKGNKVVSAEKLEALLPQRPNKRILRTPLTLGLYFHQLFAQNYPAQKAKWQNDLTKLNEEFEQATKGMENSSSIYTELSKKKEKKAQKLTRKINEGNWGMRTFGEAPSYFYPEDAQKNVEKIKTYLKNHGFFKYSVSYKADSLFFKKRSIAVTYLVNEGTFYPFNRTDSLVVKDKAIYQILKKAQNESLLQVGKRLEVENYNAEKNRIEQILKNNGYYHFSKENISIRINDLDTATTKGIDAITFVPHPDRLPSNPNYNKSYLINKVTFISDGSSPSIPAPKIDTVDFHNIRYLLVNKKFSAKLLDSKIDIQPNEPYSQQKVLSTQKKLYGLDQFQFTRINFDTTKGVLDATIYARPLDKYQFTAETGGSLYKLVLGPFFNTSFKLRNLRGSASSLESNFRFGFEAQAGFIRPDLVSRNLELGFNTSLIIPKILAPNIIAQKLNDFTPQTRLGAGVELVGRQEYNRLNFKINQTYLWRPSPNKYWQVSLIDLNLLSTTYPNNQQARDFKNFLDSLQKYTGNNLVRSFNKSFVSSISASYTYTDNPYGQITKGNYLRLLLESGGTTLNFFPNGKIGFVSSIFSDSLQFYRFLKINADYRRYLSLNSIGNSIFVYKINTGLAYAYGNEKSLPYEKNFFVGGPNSLRAWKPRALGPGSAKGNFDQPGSILLETSAEYRFKIFKFYGDYNINGAFFVDAGNVWRFKGQNTEGVEGSDFQFNRFYKEIAVGTGFGVRVDLSFFVLRLDWAVKVIDPSLAENNRWVLFKPSSKLPSNYQNPLVLNFGIGYPF</sequence>
<gene>
    <name evidence="7" type="ORF">VB248_11660</name>
</gene>
<reference evidence="7 8" key="1">
    <citation type="submission" date="2023-12" db="EMBL/GenBank/DDBJ databases">
        <title>Novel species of the genus Arcicella isolated from rivers.</title>
        <authorList>
            <person name="Lu H."/>
        </authorList>
    </citation>
    <scope>NUCLEOTIDE SEQUENCE [LARGE SCALE GENOMIC DNA]</scope>
    <source>
        <strain evidence="7 8">KCTC 23307</strain>
    </source>
</reference>
<keyword evidence="4" id="KW-0472">Membrane</keyword>
<keyword evidence="8" id="KW-1185">Reference proteome</keyword>
<dbReference type="InterPro" id="IPR039910">
    <property type="entry name" value="D15-like"/>
</dbReference>
<keyword evidence="2" id="KW-0812">Transmembrane</keyword>
<evidence type="ECO:0000313" key="8">
    <source>
        <dbReference type="Proteomes" id="UP001302949"/>
    </source>
</evidence>
<proteinExistence type="predicted"/>
<dbReference type="Proteomes" id="UP001302949">
    <property type="component" value="Unassembled WGS sequence"/>
</dbReference>
<comment type="subcellular location">
    <subcellularLocation>
        <location evidence="1">Membrane</location>
    </subcellularLocation>
</comment>
<dbReference type="PANTHER" id="PTHR12815:SF47">
    <property type="entry name" value="TRANSLOCATION AND ASSEMBLY MODULE SUBUNIT TAMA"/>
    <property type="match status" value="1"/>
</dbReference>
<comment type="caution">
    <text evidence="7">The sequence shown here is derived from an EMBL/GenBank/DDBJ whole genome shotgun (WGS) entry which is preliminary data.</text>
</comment>
<keyword evidence="3" id="KW-0732">Signal</keyword>
<evidence type="ECO:0000256" key="1">
    <source>
        <dbReference type="ARBA" id="ARBA00004370"/>
    </source>
</evidence>
<accession>A0ABU5QAC7</accession>
<dbReference type="Gene3D" id="3.10.20.310">
    <property type="entry name" value="membrane protein fhac"/>
    <property type="match status" value="1"/>
</dbReference>